<dbReference type="Proteomes" id="UP000632498">
    <property type="component" value="Unassembled WGS sequence"/>
</dbReference>
<evidence type="ECO:0000256" key="3">
    <source>
        <dbReference type="ARBA" id="ARBA00022576"/>
    </source>
</evidence>
<dbReference type="GO" id="GO:0009448">
    <property type="term" value="P:gamma-aminobutyric acid metabolic process"/>
    <property type="evidence" value="ECO:0007669"/>
    <property type="project" value="InterPro"/>
</dbReference>
<dbReference type="AlphaFoldDB" id="A0A917BST5"/>
<evidence type="ECO:0000313" key="7">
    <source>
        <dbReference type="EMBL" id="GGF57422.1"/>
    </source>
</evidence>
<keyword evidence="5 6" id="KW-0663">Pyridoxal phosphate</keyword>
<dbReference type="SUPFAM" id="SSF53383">
    <property type="entry name" value="PLP-dependent transferases"/>
    <property type="match status" value="1"/>
</dbReference>
<dbReference type="InterPro" id="IPR050103">
    <property type="entry name" value="Class-III_PLP-dep_AT"/>
</dbReference>
<dbReference type="NCBIfam" id="TIGR00700">
    <property type="entry name" value="GABAtrnsam"/>
    <property type="match status" value="1"/>
</dbReference>
<dbReference type="GO" id="GO:0042802">
    <property type="term" value="F:identical protein binding"/>
    <property type="evidence" value="ECO:0007669"/>
    <property type="project" value="TreeGrafter"/>
</dbReference>
<dbReference type="FunFam" id="3.40.640.10:FF:000013">
    <property type="entry name" value="4-aminobutyrate aminotransferase"/>
    <property type="match status" value="1"/>
</dbReference>
<comment type="similarity">
    <text evidence="2 6">Belongs to the class-III pyridoxal-phosphate-dependent aminotransferase family.</text>
</comment>
<dbReference type="InterPro" id="IPR015422">
    <property type="entry name" value="PyrdxlP-dep_Trfase_small"/>
</dbReference>
<dbReference type="PANTHER" id="PTHR11986:SF58">
    <property type="entry name" value="LEUCINE_METHIONINE RACEMASE"/>
    <property type="match status" value="1"/>
</dbReference>
<dbReference type="InterPro" id="IPR015424">
    <property type="entry name" value="PyrdxlP-dep_Trfase"/>
</dbReference>
<proteinExistence type="inferred from homology"/>
<dbReference type="CDD" id="cd00610">
    <property type="entry name" value="OAT_like"/>
    <property type="match status" value="1"/>
</dbReference>
<dbReference type="GO" id="GO:0030170">
    <property type="term" value="F:pyridoxal phosphate binding"/>
    <property type="evidence" value="ECO:0007669"/>
    <property type="project" value="InterPro"/>
</dbReference>
<dbReference type="PROSITE" id="PS00600">
    <property type="entry name" value="AA_TRANSFER_CLASS_3"/>
    <property type="match status" value="1"/>
</dbReference>
<dbReference type="EMBL" id="BMHV01000005">
    <property type="protein sequence ID" value="GGF57422.1"/>
    <property type="molecule type" value="Genomic_DNA"/>
</dbReference>
<dbReference type="Gene3D" id="3.40.640.10">
    <property type="entry name" value="Type I PLP-dependent aspartate aminotransferase-like (Major domain)"/>
    <property type="match status" value="1"/>
</dbReference>
<dbReference type="InterPro" id="IPR049704">
    <property type="entry name" value="Aminotrans_3_PPA_site"/>
</dbReference>
<reference evidence="7" key="1">
    <citation type="journal article" date="2014" name="Int. J. Syst. Evol. Microbiol.">
        <title>Complete genome sequence of Corynebacterium casei LMG S-19264T (=DSM 44701T), isolated from a smear-ripened cheese.</title>
        <authorList>
            <consortium name="US DOE Joint Genome Institute (JGI-PGF)"/>
            <person name="Walter F."/>
            <person name="Albersmeier A."/>
            <person name="Kalinowski J."/>
            <person name="Ruckert C."/>
        </authorList>
    </citation>
    <scope>NUCLEOTIDE SEQUENCE</scope>
    <source>
        <strain evidence="7">CGMCC 1.15254</strain>
    </source>
</reference>
<dbReference type="Gene3D" id="3.90.1150.10">
    <property type="entry name" value="Aspartate Aminotransferase, domain 1"/>
    <property type="match status" value="1"/>
</dbReference>
<keyword evidence="8" id="KW-1185">Reference proteome</keyword>
<reference evidence="7" key="2">
    <citation type="submission" date="2020-09" db="EMBL/GenBank/DDBJ databases">
        <authorList>
            <person name="Sun Q."/>
            <person name="Zhou Y."/>
        </authorList>
    </citation>
    <scope>NUCLEOTIDE SEQUENCE</scope>
    <source>
        <strain evidence="7">CGMCC 1.15254</strain>
    </source>
</reference>
<evidence type="ECO:0000256" key="5">
    <source>
        <dbReference type="ARBA" id="ARBA00022898"/>
    </source>
</evidence>
<comment type="cofactor">
    <cofactor evidence="1">
        <name>pyridoxal 5'-phosphate</name>
        <dbReference type="ChEBI" id="CHEBI:597326"/>
    </cofactor>
</comment>
<evidence type="ECO:0000256" key="6">
    <source>
        <dbReference type="RuleBase" id="RU003560"/>
    </source>
</evidence>
<evidence type="ECO:0000256" key="1">
    <source>
        <dbReference type="ARBA" id="ARBA00001933"/>
    </source>
</evidence>
<evidence type="ECO:0000313" key="8">
    <source>
        <dbReference type="Proteomes" id="UP000632498"/>
    </source>
</evidence>
<dbReference type="InterPro" id="IPR005814">
    <property type="entry name" value="Aminotrans_3"/>
</dbReference>
<keyword evidence="4" id="KW-0808">Transferase</keyword>
<comment type="caution">
    <text evidence="7">The sequence shown here is derived from an EMBL/GenBank/DDBJ whole genome shotgun (WGS) entry which is preliminary data.</text>
</comment>
<accession>A0A917BST5</accession>
<dbReference type="InterPro" id="IPR004632">
    <property type="entry name" value="4NH2But_aminotransferase_bac"/>
</dbReference>
<name>A0A917BST5_9PROT</name>
<protein>
    <submittedName>
        <fullName evidence="7">4-aminobutyrate transaminase</fullName>
    </submittedName>
</protein>
<organism evidence="7 8">
    <name type="scientific">Terasakiella brassicae</name>
    <dbReference type="NCBI Taxonomy" id="1634917"/>
    <lineage>
        <taxon>Bacteria</taxon>
        <taxon>Pseudomonadati</taxon>
        <taxon>Pseudomonadota</taxon>
        <taxon>Alphaproteobacteria</taxon>
        <taxon>Rhodospirillales</taxon>
        <taxon>Terasakiellaceae</taxon>
        <taxon>Terasakiella</taxon>
    </lineage>
</organism>
<dbReference type="Pfam" id="PF00202">
    <property type="entry name" value="Aminotran_3"/>
    <property type="match status" value="1"/>
</dbReference>
<dbReference type="RefSeq" id="WP_188662017.1">
    <property type="nucleotide sequence ID" value="NZ_BMHV01000005.1"/>
</dbReference>
<evidence type="ECO:0000256" key="2">
    <source>
        <dbReference type="ARBA" id="ARBA00008954"/>
    </source>
</evidence>
<evidence type="ECO:0000256" key="4">
    <source>
        <dbReference type="ARBA" id="ARBA00022679"/>
    </source>
</evidence>
<dbReference type="InterPro" id="IPR015421">
    <property type="entry name" value="PyrdxlP-dep_Trfase_major"/>
</dbReference>
<sequence length="427" mass="45600">MSLSSDLKDRRLKAIPQGVGNLTSIFTQRADNAELWDVEGKRYVDFASGIAVLNTGHCNPKVMAAAKEQMDRFTHTCFHVAMYDKYVELAEKLNEITPGDHAKKSMLVSTGAEAVENAIKIARSYTGRPAVIAFNGAFHGRTLLGMGLTGKVTPYKKGFAPFPTELYHAPFPGGYRGCDIEEAIAGLEELFRSDIDPARVAAFIIEPVQGEGGFNPVPAEFMQALRKIADEHGILLICDEIQTGFARTGKMFATEYAGIIPDMMTLAKSLAGGFPLSAVVGRADVMDAVHPGGLGGTYAGFPPACAAALAAIEVIEEEKLCERAVALGDKIQGRFKAMAEAKFDCIGDVRGLGAMVAMELVKDRAAKTPDADLTKALLAEAEKRGLILLSCGTYGNVVRVLVPLTVSDAILEEGLNILEESLVAALS</sequence>
<keyword evidence="3" id="KW-0032">Aminotransferase</keyword>
<dbReference type="PIRSF" id="PIRSF000521">
    <property type="entry name" value="Transaminase_4ab_Lys_Orn"/>
    <property type="match status" value="1"/>
</dbReference>
<dbReference type="GO" id="GO:0034386">
    <property type="term" value="F:4-aminobutyrate:2-oxoglutarate transaminase activity"/>
    <property type="evidence" value="ECO:0007669"/>
    <property type="project" value="InterPro"/>
</dbReference>
<dbReference type="PANTHER" id="PTHR11986">
    <property type="entry name" value="AMINOTRANSFERASE CLASS III"/>
    <property type="match status" value="1"/>
</dbReference>
<gene>
    <name evidence="7" type="primary">gabT</name>
    <name evidence="7" type="ORF">GCM10011332_08610</name>
</gene>